<accession>K1L978</accession>
<name>K1L978_CECL9</name>
<protein>
    <submittedName>
        <fullName evidence="1">Uncharacterized protein</fullName>
    </submittedName>
</protein>
<sequence>MSYFNEEKVTNLSTPSKIVEHLYQNFHPTLVIDNGYGLGAWLINFQEKGVSNIFGIDGVWIKEENL</sequence>
<dbReference type="EMBL" id="AMGM01000044">
    <property type="protein sequence ID" value="EKB48712.1"/>
    <property type="molecule type" value="Genomic_DNA"/>
</dbReference>
<evidence type="ECO:0000313" key="1">
    <source>
        <dbReference type="EMBL" id="EKB48712.1"/>
    </source>
</evidence>
<comment type="caution">
    <text evidence="1">The sequence shown here is derived from an EMBL/GenBank/DDBJ whole genome shotgun (WGS) entry which is preliminary data.</text>
</comment>
<keyword evidence="2" id="KW-1185">Reference proteome</keyword>
<dbReference type="AlphaFoldDB" id="K1L978"/>
<reference evidence="1 2" key="1">
    <citation type="journal article" date="2012" name="J. Bacteriol.">
        <title>Draft Genome Sequence of Cecembia lonarensis Strain LW9T, Isolated from Lonar Lake, a Haloalkaline Lake in India.</title>
        <authorList>
            <person name="Shivaji S."/>
            <person name="Ara S."/>
            <person name="Singh A."/>
            <person name="Pinnaka A.K."/>
        </authorList>
    </citation>
    <scope>NUCLEOTIDE SEQUENCE [LARGE SCALE GENOMIC DNA]</scope>
    <source>
        <strain evidence="1 2">LW9</strain>
    </source>
</reference>
<evidence type="ECO:0000313" key="2">
    <source>
        <dbReference type="Proteomes" id="UP000004478"/>
    </source>
</evidence>
<dbReference type="RefSeq" id="WP_009185694.1">
    <property type="nucleotide sequence ID" value="NZ_AMGM01000044.1"/>
</dbReference>
<gene>
    <name evidence="1" type="ORF">B879_02671</name>
</gene>
<dbReference type="OrthoDB" id="9791837at2"/>
<organism evidence="1 2">
    <name type="scientific">Cecembia lonarensis (strain CCUG 58316 / KCTC 22772 / LW9)</name>
    <dbReference type="NCBI Taxonomy" id="1225176"/>
    <lineage>
        <taxon>Bacteria</taxon>
        <taxon>Pseudomonadati</taxon>
        <taxon>Bacteroidota</taxon>
        <taxon>Cytophagia</taxon>
        <taxon>Cytophagales</taxon>
        <taxon>Cyclobacteriaceae</taxon>
        <taxon>Cecembia</taxon>
    </lineage>
</organism>
<proteinExistence type="predicted"/>
<dbReference type="Proteomes" id="UP000004478">
    <property type="component" value="Unassembled WGS sequence"/>
</dbReference>